<protein>
    <submittedName>
        <fullName evidence="2">Alpha/beta hydrolase</fullName>
    </submittedName>
</protein>
<dbReference type="InterPro" id="IPR050266">
    <property type="entry name" value="AB_hydrolase_sf"/>
</dbReference>
<evidence type="ECO:0000259" key="1">
    <source>
        <dbReference type="Pfam" id="PF12697"/>
    </source>
</evidence>
<dbReference type="EMBL" id="BONY01000001">
    <property type="protein sequence ID" value="GIH02038.1"/>
    <property type="molecule type" value="Genomic_DNA"/>
</dbReference>
<reference evidence="2" key="1">
    <citation type="submission" date="2021-01" db="EMBL/GenBank/DDBJ databases">
        <title>Whole genome shotgun sequence of Rhizocola hellebori NBRC 109834.</title>
        <authorList>
            <person name="Komaki H."/>
            <person name="Tamura T."/>
        </authorList>
    </citation>
    <scope>NUCLEOTIDE SEQUENCE</scope>
    <source>
        <strain evidence="2">NBRC 109834</strain>
    </source>
</reference>
<name>A0A8J3VD77_9ACTN</name>
<dbReference type="PRINTS" id="PR00111">
    <property type="entry name" value="ABHYDROLASE"/>
</dbReference>
<dbReference type="AlphaFoldDB" id="A0A8J3VD77"/>
<accession>A0A8J3VD77</accession>
<sequence length="262" mass="28497">MSEVRQETVELWGGKLTVAVSVAGTGPPLLYLHQAAGLAWDPFLQHLTERHTVYAPQFPGTTLGDPYSIHVVDELSDMVLAYEELVRNLGLDNPVVVGQSFGGMLAAELAAHFPSLTDRLVLLAPLGLWRDDAPVTNLLAASAEQLPGILFHNPEVAKVAMAMPEDPETAVVAASQMVWSLGCAGKFIWPIPDRGLRRRLHRITSSTLIVWGRQDAFVPSRYASDFADLIAHSKVAMIEQSGHLPQVEQFDQTAAAVDEFLG</sequence>
<dbReference type="Pfam" id="PF12697">
    <property type="entry name" value="Abhydrolase_6"/>
    <property type="match status" value="1"/>
</dbReference>
<keyword evidence="3" id="KW-1185">Reference proteome</keyword>
<gene>
    <name evidence="2" type="ORF">Rhe02_01050</name>
</gene>
<evidence type="ECO:0000313" key="2">
    <source>
        <dbReference type="EMBL" id="GIH02038.1"/>
    </source>
</evidence>
<organism evidence="2 3">
    <name type="scientific">Rhizocola hellebori</name>
    <dbReference type="NCBI Taxonomy" id="1392758"/>
    <lineage>
        <taxon>Bacteria</taxon>
        <taxon>Bacillati</taxon>
        <taxon>Actinomycetota</taxon>
        <taxon>Actinomycetes</taxon>
        <taxon>Micromonosporales</taxon>
        <taxon>Micromonosporaceae</taxon>
        <taxon>Rhizocola</taxon>
    </lineage>
</organism>
<dbReference type="RefSeq" id="WP_203905989.1">
    <property type="nucleotide sequence ID" value="NZ_BONY01000001.1"/>
</dbReference>
<dbReference type="PANTHER" id="PTHR43798">
    <property type="entry name" value="MONOACYLGLYCEROL LIPASE"/>
    <property type="match status" value="1"/>
</dbReference>
<comment type="caution">
    <text evidence="2">The sequence shown here is derived from an EMBL/GenBank/DDBJ whole genome shotgun (WGS) entry which is preliminary data.</text>
</comment>
<dbReference type="SUPFAM" id="SSF53474">
    <property type="entry name" value="alpha/beta-Hydrolases"/>
    <property type="match status" value="1"/>
</dbReference>
<dbReference type="InterPro" id="IPR000073">
    <property type="entry name" value="AB_hydrolase_1"/>
</dbReference>
<feature type="domain" description="AB hydrolase-1" evidence="1">
    <location>
        <begin position="37"/>
        <end position="256"/>
    </location>
</feature>
<proteinExistence type="predicted"/>
<keyword evidence="2" id="KW-0378">Hydrolase</keyword>
<dbReference type="Gene3D" id="3.40.50.1820">
    <property type="entry name" value="alpha/beta hydrolase"/>
    <property type="match status" value="1"/>
</dbReference>
<dbReference type="GO" id="GO:0016787">
    <property type="term" value="F:hydrolase activity"/>
    <property type="evidence" value="ECO:0007669"/>
    <property type="project" value="UniProtKB-KW"/>
</dbReference>
<evidence type="ECO:0000313" key="3">
    <source>
        <dbReference type="Proteomes" id="UP000612899"/>
    </source>
</evidence>
<dbReference type="InterPro" id="IPR029058">
    <property type="entry name" value="AB_hydrolase_fold"/>
</dbReference>
<dbReference type="Proteomes" id="UP000612899">
    <property type="component" value="Unassembled WGS sequence"/>
</dbReference>